<accession>A0A380TJV1</accession>
<protein>
    <submittedName>
        <fullName evidence="9">Cysteine desulfurase</fullName>
        <ecNumber evidence="9">2.8.1.7</ecNumber>
    </submittedName>
</protein>
<dbReference type="GO" id="GO:0031071">
    <property type="term" value="F:cysteine desulfurase activity"/>
    <property type="evidence" value="ECO:0007669"/>
    <property type="project" value="UniProtKB-EC"/>
</dbReference>
<dbReference type="Gene3D" id="3.40.640.10">
    <property type="entry name" value="Type I PLP-dependent aspartate aminotransferase-like (Major domain)"/>
    <property type="match status" value="1"/>
</dbReference>
<feature type="domain" description="Aminotransferase class V" evidence="8">
    <location>
        <begin position="7"/>
        <end position="329"/>
    </location>
</feature>
<evidence type="ECO:0000256" key="4">
    <source>
        <dbReference type="ARBA" id="ARBA00022723"/>
    </source>
</evidence>
<evidence type="ECO:0000259" key="8">
    <source>
        <dbReference type="Pfam" id="PF00266"/>
    </source>
</evidence>
<organism evidence="9">
    <name type="scientific">metagenome</name>
    <dbReference type="NCBI Taxonomy" id="256318"/>
    <lineage>
        <taxon>unclassified sequences</taxon>
        <taxon>metagenomes</taxon>
    </lineage>
</organism>
<evidence type="ECO:0000256" key="5">
    <source>
        <dbReference type="ARBA" id="ARBA00022898"/>
    </source>
</evidence>
<dbReference type="SUPFAM" id="SSF53383">
    <property type="entry name" value="PLP-dependent transferases"/>
    <property type="match status" value="1"/>
</dbReference>
<dbReference type="PIRSF" id="PIRSF005572">
    <property type="entry name" value="NifS"/>
    <property type="match status" value="1"/>
</dbReference>
<dbReference type="EC" id="2.8.1.7" evidence="9"/>
<dbReference type="GO" id="GO:0051536">
    <property type="term" value="F:iron-sulfur cluster binding"/>
    <property type="evidence" value="ECO:0007669"/>
    <property type="project" value="UniProtKB-KW"/>
</dbReference>
<dbReference type="InterPro" id="IPR000192">
    <property type="entry name" value="Aminotrans_V_dom"/>
</dbReference>
<sequence length="359" mass="36269">MVEALAVAGNPSSVHAFGRAARRIIEAARRDVAALLNAPPSAVIFTSGATEANNAALCAAAPGRVLVSAIEHPSILAAVPQAQRLAVLPSGVVDLAALEDALAGPEPAELVAVMAVNNETGVIQPIEAVAALARRFGARLHVDAVQAAGRIAIDMQHLGVASMSLSAHKLGGPQGAGALVLLDDARFRPLIKGGGQERSRRAGTENVAAIAGFAAAAREAARLEEPALLAPLRDHLESLVTTLVPETVVIAAASPRVANTTCLSLPGVRAETLVIALDLEGYAVSAGAACSSGKVKASDVLQAMAVEPEVAAGTVRVSLGWATDGAAVEGFANAWARVAARLVPHRGADDARLPAAGRG</sequence>
<evidence type="ECO:0000256" key="2">
    <source>
        <dbReference type="ARBA" id="ARBA00006490"/>
    </source>
</evidence>
<keyword evidence="3 9" id="KW-0808">Transferase</keyword>
<comment type="cofactor">
    <cofactor evidence="1">
        <name>pyridoxal 5'-phosphate</name>
        <dbReference type="ChEBI" id="CHEBI:597326"/>
    </cofactor>
</comment>
<dbReference type="Gene3D" id="1.10.260.50">
    <property type="match status" value="1"/>
</dbReference>
<dbReference type="Gene3D" id="3.90.1150.10">
    <property type="entry name" value="Aspartate Aminotransferase, domain 1"/>
    <property type="match status" value="1"/>
</dbReference>
<dbReference type="PANTHER" id="PTHR11601:SF34">
    <property type="entry name" value="CYSTEINE DESULFURASE"/>
    <property type="match status" value="1"/>
</dbReference>
<dbReference type="AlphaFoldDB" id="A0A380TJV1"/>
<gene>
    <name evidence="9" type="primary">nifS</name>
    <name evidence="9" type="ORF">DF3PB_5440001</name>
</gene>
<dbReference type="InterPro" id="IPR015421">
    <property type="entry name" value="PyrdxlP-dep_Trfase_major"/>
</dbReference>
<name>A0A380TJV1_9ZZZZ</name>
<keyword evidence="6" id="KW-0408">Iron</keyword>
<keyword evidence="4" id="KW-0479">Metal-binding</keyword>
<dbReference type="PANTHER" id="PTHR11601">
    <property type="entry name" value="CYSTEINE DESULFURYLASE FAMILY MEMBER"/>
    <property type="match status" value="1"/>
</dbReference>
<evidence type="ECO:0000313" key="9">
    <source>
        <dbReference type="EMBL" id="SUS07963.1"/>
    </source>
</evidence>
<evidence type="ECO:0000256" key="6">
    <source>
        <dbReference type="ARBA" id="ARBA00023004"/>
    </source>
</evidence>
<dbReference type="GO" id="GO:0046872">
    <property type="term" value="F:metal ion binding"/>
    <property type="evidence" value="ECO:0007669"/>
    <property type="project" value="UniProtKB-KW"/>
</dbReference>
<dbReference type="Pfam" id="PF00266">
    <property type="entry name" value="Aminotran_5"/>
    <property type="match status" value="1"/>
</dbReference>
<keyword evidence="7" id="KW-0411">Iron-sulfur</keyword>
<evidence type="ECO:0000256" key="3">
    <source>
        <dbReference type="ARBA" id="ARBA00022679"/>
    </source>
</evidence>
<dbReference type="InterPro" id="IPR016454">
    <property type="entry name" value="Cysteine_dSase"/>
</dbReference>
<evidence type="ECO:0000256" key="7">
    <source>
        <dbReference type="ARBA" id="ARBA00023014"/>
    </source>
</evidence>
<proteinExistence type="inferred from homology"/>
<dbReference type="InterPro" id="IPR015424">
    <property type="entry name" value="PyrdxlP-dep_Trfase"/>
</dbReference>
<dbReference type="EMBL" id="UIDG01000495">
    <property type="protein sequence ID" value="SUS07963.1"/>
    <property type="molecule type" value="Genomic_DNA"/>
</dbReference>
<dbReference type="InterPro" id="IPR015422">
    <property type="entry name" value="PyrdxlP-dep_Trfase_small"/>
</dbReference>
<evidence type="ECO:0000256" key="1">
    <source>
        <dbReference type="ARBA" id="ARBA00001933"/>
    </source>
</evidence>
<comment type="similarity">
    <text evidence="2">Belongs to the class-V pyridoxal-phosphate-dependent aminotransferase family. NifS/IscS subfamily.</text>
</comment>
<keyword evidence="5" id="KW-0663">Pyridoxal phosphate</keyword>
<reference evidence="9" key="1">
    <citation type="submission" date="2018-07" db="EMBL/GenBank/DDBJ databases">
        <authorList>
            <person name="Quirk P.G."/>
            <person name="Krulwich T.A."/>
        </authorList>
    </citation>
    <scope>NUCLEOTIDE SEQUENCE</scope>
</reference>